<dbReference type="Proteomes" id="UP000011572">
    <property type="component" value="Unassembled WGS sequence"/>
</dbReference>
<evidence type="ECO:0000256" key="2">
    <source>
        <dbReference type="SAM" id="Phobius"/>
    </source>
</evidence>
<sequence>MNADRSPSRRTDHPDHPDPHATPHPAEPLPSRGAMIAFAALPVATVAALSFPIAAAVALAALCGAVAGAALHRRYPTAVDRTFRLPDNDGAVREA</sequence>
<evidence type="ECO:0000313" key="3">
    <source>
        <dbReference type="EMBL" id="ELZ30676.1"/>
    </source>
</evidence>
<dbReference type="EMBL" id="AOIW01000064">
    <property type="protein sequence ID" value="ELZ30676.1"/>
    <property type="molecule type" value="Genomic_DNA"/>
</dbReference>
<proteinExistence type="predicted"/>
<keyword evidence="2" id="KW-0812">Transmembrane</keyword>
<dbReference type="AlphaFoldDB" id="M0D5A5"/>
<keyword evidence="2" id="KW-1133">Transmembrane helix</keyword>
<comment type="caution">
    <text evidence="3">The sequence shown here is derived from an EMBL/GenBank/DDBJ whole genome shotgun (WGS) entry which is preliminary data.</text>
</comment>
<accession>M0D5A5</accession>
<reference evidence="3 4" key="1">
    <citation type="journal article" date="2014" name="PLoS Genet.">
        <title>Phylogenetically driven sequencing of extremely halophilic archaea reveals strategies for static and dynamic osmo-response.</title>
        <authorList>
            <person name="Becker E.A."/>
            <person name="Seitzer P.M."/>
            <person name="Tritt A."/>
            <person name="Larsen D."/>
            <person name="Krusor M."/>
            <person name="Yao A.I."/>
            <person name="Wu D."/>
            <person name="Madern D."/>
            <person name="Eisen J.A."/>
            <person name="Darling A.E."/>
            <person name="Facciotti M.T."/>
        </authorList>
    </citation>
    <scope>NUCLEOTIDE SEQUENCE [LARGE SCALE GENOMIC DNA]</scope>
    <source>
        <strain evidence="3 4">JCM 10247</strain>
    </source>
</reference>
<feature type="compositionally biased region" description="Basic and acidic residues" evidence="1">
    <location>
        <begin position="1"/>
        <end position="21"/>
    </location>
</feature>
<evidence type="ECO:0000256" key="1">
    <source>
        <dbReference type="SAM" id="MobiDB-lite"/>
    </source>
</evidence>
<organism evidence="3 4">
    <name type="scientific">Halorubrum distributum JCM 10247</name>
    <dbReference type="NCBI Taxonomy" id="1227486"/>
    <lineage>
        <taxon>Archaea</taxon>
        <taxon>Methanobacteriati</taxon>
        <taxon>Methanobacteriota</taxon>
        <taxon>Stenosarchaea group</taxon>
        <taxon>Halobacteria</taxon>
        <taxon>Halobacteriales</taxon>
        <taxon>Haloferacaceae</taxon>
        <taxon>Halorubrum</taxon>
        <taxon>Halorubrum distributum group</taxon>
    </lineage>
</organism>
<feature type="region of interest" description="Disordered" evidence="1">
    <location>
        <begin position="1"/>
        <end position="29"/>
    </location>
</feature>
<name>M0D5A5_9EURY</name>
<dbReference type="PATRIC" id="fig|1227486.3.peg.2404"/>
<protein>
    <submittedName>
        <fullName evidence="3">Uncharacterized protein</fullName>
    </submittedName>
</protein>
<dbReference type="RefSeq" id="WP_007345755.1">
    <property type="nucleotide sequence ID" value="NZ_AOIW01000064.1"/>
</dbReference>
<feature type="transmembrane region" description="Helical" evidence="2">
    <location>
        <begin position="34"/>
        <end position="67"/>
    </location>
</feature>
<gene>
    <name evidence="3" type="ORF">C473_12426</name>
</gene>
<keyword evidence="2" id="KW-0472">Membrane</keyword>
<evidence type="ECO:0000313" key="4">
    <source>
        <dbReference type="Proteomes" id="UP000011572"/>
    </source>
</evidence>